<dbReference type="GO" id="GO:0042119">
    <property type="term" value="P:neutrophil activation"/>
    <property type="evidence" value="ECO:0007669"/>
    <property type="project" value="TreeGrafter"/>
</dbReference>
<dbReference type="GO" id="GO:0019221">
    <property type="term" value="P:cytokine-mediated signaling pathway"/>
    <property type="evidence" value="ECO:0007669"/>
    <property type="project" value="TreeGrafter"/>
</dbReference>
<dbReference type="InterPro" id="IPR000975">
    <property type="entry name" value="IL-1_fam"/>
</dbReference>
<evidence type="ECO:0000313" key="14">
    <source>
        <dbReference type="Proteomes" id="UP000265020"/>
    </source>
</evidence>
<keyword evidence="6" id="KW-0202">Cytokine</keyword>
<evidence type="ECO:0000256" key="2">
    <source>
        <dbReference type="ARBA" id="ARBA00004514"/>
    </source>
</evidence>
<keyword evidence="8" id="KW-0666">Pyrogen</keyword>
<dbReference type="GO" id="GO:0005125">
    <property type="term" value="F:cytokine activity"/>
    <property type="evidence" value="ECO:0007669"/>
    <property type="project" value="UniProtKB-UniRule"/>
</dbReference>
<evidence type="ECO:0000313" key="13">
    <source>
        <dbReference type="Ensembl" id="ENSCVAP00000022098.1"/>
    </source>
</evidence>
<reference evidence="13" key="1">
    <citation type="submission" date="2025-08" db="UniProtKB">
        <authorList>
            <consortium name="Ensembl"/>
        </authorList>
    </citation>
    <scope>IDENTIFICATION</scope>
</reference>
<dbReference type="PRINTS" id="PR00264">
    <property type="entry name" value="INTERLEUKIN1"/>
</dbReference>
<evidence type="ECO:0000256" key="4">
    <source>
        <dbReference type="ARBA" id="ARBA00010448"/>
    </source>
</evidence>
<keyword evidence="14" id="KW-1185">Reference proteome</keyword>
<dbReference type="GO" id="GO:1901222">
    <property type="term" value="P:regulation of non-canonical NF-kappaB signal transduction"/>
    <property type="evidence" value="ECO:0007669"/>
    <property type="project" value="TreeGrafter"/>
</dbReference>
<dbReference type="PANTHER" id="PTHR10078:SF30">
    <property type="entry name" value="INTERLEUKIN-1 BETA"/>
    <property type="match status" value="1"/>
</dbReference>
<dbReference type="PRINTS" id="PR01357">
    <property type="entry name" value="INTRLEUKN1AB"/>
</dbReference>
<name>A0A3Q2DQX0_CYPVA</name>
<dbReference type="InterPro" id="IPR008996">
    <property type="entry name" value="IL1/FGF"/>
</dbReference>
<evidence type="ECO:0000256" key="8">
    <source>
        <dbReference type="ARBA" id="ARBA00022620"/>
    </source>
</evidence>
<dbReference type="GO" id="GO:0071222">
    <property type="term" value="P:cellular response to lipopolysaccharide"/>
    <property type="evidence" value="ECO:0007669"/>
    <property type="project" value="TreeGrafter"/>
</dbReference>
<organism evidence="13 14">
    <name type="scientific">Cyprinodon variegatus</name>
    <name type="common">Sheepshead minnow</name>
    <dbReference type="NCBI Taxonomy" id="28743"/>
    <lineage>
        <taxon>Eukaryota</taxon>
        <taxon>Metazoa</taxon>
        <taxon>Chordata</taxon>
        <taxon>Craniata</taxon>
        <taxon>Vertebrata</taxon>
        <taxon>Euteleostomi</taxon>
        <taxon>Actinopterygii</taxon>
        <taxon>Neopterygii</taxon>
        <taxon>Teleostei</taxon>
        <taxon>Neoteleostei</taxon>
        <taxon>Acanthomorphata</taxon>
        <taxon>Ovalentaria</taxon>
        <taxon>Atherinomorphae</taxon>
        <taxon>Cyprinodontiformes</taxon>
        <taxon>Cyprinodontidae</taxon>
        <taxon>Cyprinodon</taxon>
    </lineage>
</organism>
<evidence type="ECO:0000256" key="7">
    <source>
        <dbReference type="ARBA" id="ARBA00022525"/>
    </source>
</evidence>
<dbReference type="Pfam" id="PF00340">
    <property type="entry name" value="IL1"/>
    <property type="match status" value="1"/>
</dbReference>
<comment type="similarity">
    <text evidence="4 12">Belongs to the IL-1 family.</text>
</comment>
<keyword evidence="11" id="KW-0497">Mitogen</keyword>
<dbReference type="PANTHER" id="PTHR10078">
    <property type="entry name" value="INTERLEUKIN-1 FAMILY MEMBER"/>
    <property type="match status" value="1"/>
</dbReference>
<evidence type="ECO:0000256" key="3">
    <source>
        <dbReference type="ARBA" id="ARBA00004550"/>
    </source>
</evidence>
<dbReference type="GO" id="GO:0001660">
    <property type="term" value="P:fever generation"/>
    <property type="evidence" value="ECO:0007669"/>
    <property type="project" value="UniProtKB-KW"/>
</dbReference>
<dbReference type="GO" id="GO:0005615">
    <property type="term" value="C:extracellular space"/>
    <property type="evidence" value="ECO:0007669"/>
    <property type="project" value="UniProtKB-KW"/>
</dbReference>
<keyword evidence="5" id="KW-0963">Cytoplasm</keyword>
<dbReference type="GeneTree" id="ENSGT00940000170783"/>
<dbReference type="STRING" id="28743.ENSCVAP00000022098"/>
<evidence type="ECO:0000256" key="6">
    <source>
        <dbReference type="ARBA" id="ARBA00022514"/>
    </source>
</evidence>
<evidence type="ECO:0000256" key="11">
    <source>
        <dbReference type="ARBA" id="ARBA00023246"/>
    </source>
</evidence>
<proteinExistence type="inferred from homology"/>
<keyword evidence="9" id="KW-0395">Inflammatory response</keyword>
<dbReference type="Ensembl" id="ENSCVAT00000010125.1">
    <property type="protein sequence ID" value="ENSCVAP00000022098.1"/>
    <property type="gene ID" value="ENSCVAG00000004566.1"/>
</dbReference>
<dbReference type="SUPFAM" id="SSF50353">
    <property type="entry name" value="Cytokine"/>
    <property type="match status" value="1"/>
</dbReference>
<sequence>MQCEIIELSNSLDLMVTRNRKTMKGVANLVLALNKLSKFKFDRDLSNAQLCNTIMDCVMEEIVVEKGSSFCTEEKNFNYSRLVKHVELSDQYKKDLIQNSEEFRLQAITLKGGYCDLKVNFEMSCYRPATCYPNTGFTVHLSIRSNSKKLHLCCSKPDDKVLLFLKDCSDKCLSPDEQMQDSLFNKSMVCRDMATFESVKYPGWFISTAFEERDDSVEMCQADTAFRVTSFNFRFKD</sequence>
<keyword evidence="7 12" id="KW-0964">Secreted</keyword>
<dbReference type="OMA" id="KYRGWFI"/>
<dbReference type="Gene3D" id="2.80.10.50">
    <property type="match status" value="1"/>
</dbReference>
<dbReference type="GO" id="GO:0051781">
    <property type="term" value="P:positive regulation of cell division"/>
    <property type="evidence" value="ECO:0007669"/>
    <property type="project" value="UniProtKB-KW"/>
</dbReference>
<keyword evidence="10" id="KW-0458">Lysosome</keyword>
<dbReference type="GO" id="GO:0010628">
    <property type="term" value="P:positive regulation of gene expression"/>
    <property type="evidence" value="ECO:0007669"/>
    <property type="project" value="TreeGrafter"/>
</dbReference>
<dbReference type="SMART" id="SM00125">
    <property type="entry name" value="IL1"/>
    <property type="match status" value="1"/>
</dbReference>
<dbReference type="GO" id="GO:0005764">
    <property type="term" value="C:lysosome"/>
    <property type="evidence" value="ECO:0007669"/>
    <property type="project" value="UniProtKB-SubCell"/>
</dbReference>
<dbReference type="GO" id="GO:0005829">
    <property type="term" value="C:cytosol"/>
    <property type="evidence" value="ECO:0007669"/>
    <property type="project" value="UniProtKB-SubCell"/>
</dbReference>
<evidence type="ECO:0000256" key="5">
    <source>
        <dbReference type="ARBA" id="ARBA00022490"/>
    </source>
</evidence>
<evidence type="ECO:0000256" key="9">
    <source>
        <dbReference type="ARBA" id="ARBA00023198"/>
    </source>
</evidence>
<evidence type="ECO:0000256" key="12">
    <source>
        <dbReference type="RuleBase" id="RU003753"/>
    </source>
</evidence>
<evidence type="ECO:0000256" key="1">
    <source>
        <dbReference type="ARBA" id="ARBA00004371"/>
    </source>
</evidence>
<accession>A0A3Q2DQX0</accession>
<dbReference type="Proteomes" id="UP000265020">
    <property type="component" value="Unassembled WGS sequence"/>
</dbReference>
<evidence type="ECO:0000256" key="10">
    <source>
        <dbReference type="ARBA" id="ARBA00023228"/>
    </source>
</evidence>
<protein>
    <recommendedName>
        <fullName evidence="12">Interleukin-1</fullName>
    </recommendedName>
</protein>
<comment type="subcellular location">
    <subcellularLocation>
        <location evidence="2">Cytoplasm</location>
        <location evidence="2">Cytosol</location>
    </subcellularLocation>
    <subcellularLocation>
        <location evidence="1">Lysosome</location>
    </subcellularLocation>
    <subcellularLocation>
        <location evidence="3">Secreted</location>
        <location evidence="3">Extracellular exosome</location>
    </subcellularLocation>
</comment>
<dbReference type="GO" id="GO:0006955">
    <property type="term" value="P:immune response"/>
    <property type="evidence" value="ECO:0007669"/>
    <property type="project" value="InterPro"/>
</dbReference>
<dbReference type="AlphaFoldDB" id="A0A3Q2DQX0"/>
<dbReference type="GO" id="GO:0005149">
    <property type="term" value="F:interleukin-1 receptor binding"/>
    <property type="evidence" value="ECO:0007669"/>
    <property type="project" value="UniProtKB-UniRule"/>
</dbReference>
<dbReference type="GO" id="GO:0048246">
    <property type="term" value="P:macrophage chemotaxis"/>
    <property type="evidence" value="ECO:0007669"/>
    <property type="project" value="TreeGrafter"/>
</dbReference>
<reference evidence="13" key="2">
    <citation type="submission" date="2025-09" db="UniProtKB">
        <authorList>
            <consortium name="Ensembl"/>
        </authorList>
    </citation>
    <scope>IDENTIFICATION</scope>
</reference>